<protein>
    <submittedName>
        <fullName evidence="1">Uncharacterized protein</fullName>
    </submittedName>
</protein>
<dbReference type="EMBL" id="LR797288">
    <property type="protein sequence ID" value="CAB4199606.1"/>
    <property type="molecule type" value="Genomic_DNA"/>
</dbReference>
<dbReference type="Pfam" id="PF23791">
    <property type="entry name" value="DUF7173"/>
    <property type="match status" value="1"/>
</dbReference>
<name>A0A6J5RZ07_9CAUD</name>
<organism evidence="1">
    <name type="scientific">uncultured Caudovirales phage</name>
    <dbReference type="NCBI Taxonomy" id="2100421"/>
    <lineage>
        <taxon>Viruses</taxon>
        <taxon>Duplodnaviria</taxon>
        <taxon>Heunggongvirae</taxon>
        <taxon>Uroviricota</taxon>
        <taxon>Caudoviricetes</taxon>
        <taxon>Peduoviridae</taxon>
        <taxon>Maltschvirus</taxon>
        <taxon>Maltschvirus maltsch</taxon>
    </lineage>
</organism>
<accession>A0A6J5RZ07</accession>
<evidence type="ECO:0000313" key="1">
    <source>
        <dbReference type="EMBL" id="CAB4199606.1"/>
    </source>
</evidence>
<dbReference type="InterPro" id="IPR055597">
    <property type="entry name" value="DUF7173"/>
</dbReference>
<gene>
    <name evidence="1" type="ORF">UFOVP1355_2</name>
</gene>
<proteinExistence type="predicted"/>
<sequence>MNKITIESLAAEWEDAKNEERRATAMRRDAEDKLIQAMKLAKNMDGTVKEITQLYEIKVAGRLDHKIDSVKLQALAEESGLTEHLSSLFRWKPELNMTAWKAAHESITGPLLDAITTTASRPSFSITRKEN</sequence>
<reference evidence="1" key="1">
    <citation type="submission" date="2020-05" db="EMBL/GenBank/DDBJ databases">
        <authorList>
            <person name="Chiriac C."/>
            <person name="Salcher M."/>
            <person name="Ghai R."/>
            <person name="Kavagutti S V."/>
        </authorList>
    </citation>
    <scope>NUCLEOTIDE SEQUENCE</scope>
</reference>